<evidence type="ECO:0000259" key="3">
    <source>
        <dbReference type="Pfam" id="PF04765"/>
    </source>
</evidence>
<evidence type="ECO:0000256" key="1">
    <source>
        <dbReference type="SAM" id="MobiDB-lite"/>
    </source>
</evidence>
<feature type="region of interest" description="Disordered" evidence="1">
    <location>
        <begin position="548"/>
        <end position="607"/>
    </location>
</feature>
<keyword evidence="2" id="KW-1133">Transmembrane helix</keyword>
<dbReference type="EMBL" id="JAGGNH010000001">
    <property type="protein sequence ID" value="KAJ0986423.1"/>
    <property type="molecule type" value="Genomic_DNA"/>
</dbReference>
<proteinExistence type="predicted"/>
<dbReference type="OrthoDB" id="1905162at2759"/>
<dbReference type="Pfam" id="PF04765">
    <property type="entry name" value="TOD1_MUCI70"/>
    <property type="match status" value="1"/>
</dbReference>
<dbReference type="Proteomes" id="UP001085076">
    <property type="component" value="Miscellaneous, Linkage group lg01"/>
</dbReference>
<reference evidence="4" key="2">
    <citation type="journal article" date="2022" name="Hortic Res">
        <title>The genome of Dioscorea zingiberensis sheds light on the biosynthesis, origin and evolution of the medicinally important diosgenin saponins.</title>
        <authorList>
            <person name="Li Y."/>
            <person name="Tan C."/>
            <person name="Li Z."/>
            <person name="Guo J."/>
            <person name="Li S."/>
            <person name="Chen X."/>
            <person name="Wang C."/>
            <person name="Dai X."/>
            <person name="Yang H."/>
            <person name="Song W."/>
            <person name="Hou L."/>
            <person name="Xu J."/>
            <person name="Tong Z."/>
            <person name="Xu A."/>
            <person name="Yuan X."/>
            <person name="Wang W."/>
            <person name="Yang Q."/>
            <person name="Chen L."/>
            <person name="Sun Z."/>
            <person name="Wang K."/>
            <person name="Pan B."/>
            <person name="Chen J."/>
            <person name="Bao Y."/>
            <person name="Liu F."/>
            <person name="Qi X."/>
            <person name="Gang D.R."/>
            <person name="Wen J."/>
            <person name="Li J."/>
        </authorList>
    </citation>
    <scope>NUCLEOTIDE SEQUENCE</scope>
    <source>
        <strain evidence="4">Dzin_1.0</strain>
    </source>
</reference>
<feature type="compositionally biased region" description="Low complexity" evidence="1">
    <location>
        <begin position="23"/>
        <end position="34"/>
    </location>
</feature>
<feature type="transmembrane region" description="Helical" evidence="2">
    <location>
        <begin position="73"/>
        <end position="93"/>
    </location>
</feature>
<dbReference type="PANTHER" id="PTHR12956">
    <property type="entry name" value="ALKALINE CERAMIDASE-RELATED"/>
    <property type="match status" value="1"/>
</dbReference>
<comment type="caution">
    <text evidence="4">The sequence shown here is derived from an EMBL/GenBank/DDBJ whole genome shotgun (WGS) entry which is preliminary data.</text>
</comment>
<dbReference type="AlphaFoldDB" id="A0A9D5D905"/>
<evidence type="ECO:0000313" key="4">
    <source>
        <dbReference type="EMBL" id="KAJ0986423.1"/>
    </source>
</evidence>
<accession>A0A9D5D905</accession>
<keyword evidence="5" id="KW-1185">Reference proteome</keyword>
<gene>
    <name evidence="4" type="ORF">J5N97_004779</name>
</gene>
<name>A0A9D5D905_9LILI</name>
<keyword evidence="2" id="KW-0812">Transmembrane</keyword>
<sequence length="607" mass="67873">MTGGSLGLRSGSYGSLQAQGNGSSATAAAPVPTLSTPPPPPSARKLSKMLLPGSRDKERRLAWICKLAGRRHIGMLLLFIASAAVLLSFSILYKDYDVSAGPETNLNFSDHEKNVTNFGRGPFGFSLPPLIPTRDDNRVNSSPPPPSPASNLLLTNETWSRPASVLQHYDIPARHPCESFSLPPPPADKKRTGPRPCPVCYVPVEHALAVMPAFPSPSPVLQNLTYISDENLLLNESNAGSLFGGQPSLQQRNESFDIKESMTVHCGFVKGKKPGHGTGFDIDNDALLEMEQCHGVVVASAIFGNYDIMQQPKNISEFAKQNACFYMFVDEETEAYMRNTRTWDDSKRVGLWRLVVVRNLPYTDARRNGKIPKLLLHRLFPNARFSLWIDGKLELVVDPYQILERFLWRVNATFAISKHYRRFDVFQEAEANKAAGKYDNASIDYQIEFYSREGLSHYSTAKLPIISDVPEGCVIIREHTPITNLFTCLWFNEVDRFTSRDQISFSTVRDKIMSKAGWSLNMFLDCERRNFVIQAYHKDLLDQRKLNLLSSQPPPDNLSNEASTKSTPSTAIEEVVGKAPALKKPPPKRGRDKKSGSKRRRPRPLLP</sequence>
<keyword evidence="2" id="KW-0472">Membrane</keyword>
<feature type="region of interest" description="Disordered" evidence="1">
    <location>
        <begin position="1"/>
        <end position="51"/>
    </location>
</feature>
<protein>
    <recommendedName>
        <fullName evidence="3">TOD1/MUCI70 glycosyltransferase-like domain-containing protein</fullName>
    </recommendedName>
</protein>
<dbReference type="InterPro" id="IPR006852">
    <property type="entry name" value="TOD1_MUCI70"/>
</dbReference>
<feature type="compositionally biased region" description="Low complexity" evidence="1">
    <location>
        <begin position="7"/>
        <end position="16"/>
    </location>
</feature>
<dbReference type="PANTHER" id="PTHR12956:SF38">
    <property type="entry name" value="HEXOSYLTRANSFERASE MUCI70-RELATED"/>
    <property type="match status" value="1"/>
</dbReference>
<evidence type="ECO:0000256" key="2">
    <source>
        <dbReference type="SAM" id="Phobius"/>
    </source>
</evidence>
<evidence type="ECO:0000313" key="5">
    <source>
        <dbReference type="Proteomes" id="UP001085076"/>
    </source>
</evidence>
<feature type="compositionally biased region" description="Polar residues" evidence="1">
    <location>
        <begin position="557"/>
        <end position="570"/>
    </location>
</feature>
<feature type="domain" description="TOD1/MUCI70 glycosyltransferase-like" evidence="3">
    <location>
        <begin position="224"/>
        <end position="537"/>
    </location>
</feature>
<reference evidence="4" key="1">
    <citation type="submission" date="2021-03" db="EMBL/GenBank/DDBJ databases">
        <authorList>
            <person name="Li Z."/>
            <person name="Yang C."/>
        </authorList>
    </citation>
    <scope>NUCLEOTIDE SEQUENCE</scope>
    <source>
        <strain evidence="4">Dzin_1.0</strain>
        <tissue evidence="4">Leaf</tissue>
    </source>
</reference>
<organism evidence="4 5">
    <name type="scientific">Dioscorea zingiberensis</name>
    <dbReference type="NCBI Taxonomy" id="325984"/>
    <lineage>
        <taxon>Eukaryota</taxon>
        <taxon>Viridiplantae</taxon>
        <taxon>Streptophyta</taxon>
        <taxon>Embryophyta</taxon>
        <taxon>Tracheophyta</taxon>
        <taxon>Spermatophyta</taxon>
        <taxon>Magnoliopsida</taxon>
        <taxon>Liliopsida</taxon>
        <taxon>Dioscoreales</taxon>
        <taxon>Dioscoreaceae</taxon>
        <taxon>Dioscorea</taxon>
    </lineage>
</organism>
<dbReference type="InterPro" id="IPR048354">
    <property type="entry name" value="TOD1_MUCI70_glycTrfase_dom"/>
</dbReference>
<feature type="compositionally biased region" description="Basic residues" evidence="1">
    <location>
        <begin position="585"/>
        <end position="607"/>
    </location>
</feature>